<dbReference type="GO" id="GO:0050664">
    <property type="term" value="F:oxidoreductase activity, acting on NAD(P)H, oxygen as acceptor"/>
    <property type="evidence" value="ECO:0007669"/>
    <property type="project" value="TreeGrafter"/>
</dbReference>
<comment type="similarity">
    <text evidence="1">Belongs to the short-chain dehydrogenases/reductases (SDR) family.</text>
</comment>
<dbReference type="CDD" id="cd05233">
    <property type="entry name" value="SDR_c"/>
    <property type="match status" value="1"/>
</dbReference>
<dbReference type="OrthoDB" id="5307821at2759"/>
<dbReference type="EMBL" id="PJQD01000070">
    <property type="protein sequence ID" value="POY71911.1"/>
    <property type="molecule type" value="Genomic_DNA"/>
</dbReference>
<dbReference type="AlphaFoldDB" id="A0A2S5B5C0"/>
<dbReference type="PRINTS" id="PR00081">
    <property type="entry name" value="GDHRDH"/>
</dbReference>
<proteinExistence type="inferred from homology"/>
<evidence type="ECO:0000313" key="4">
    <source>
        <dbReference type="EMBL" id="POY71911.1"/>
    </source>
</evidence>
<dbReference type="InterPro" id="IPR036291">
    <property type="entry name" value="NAD(P)-bd_dom_sf"/>
</dbReference>
<reference evidence="4 5" key="1">
    <citation type="journal article" date="2018" name="Front. Microbiol.">
        <title>Prospects for Fungal Bioremediation of Acidic Radioactive Waste Sites: Characterization and Genome Sequence of Rhodotorula taiwanensis MD1149.</title>
        <authorList>
            <person name="Tkavc R."/>
            <person name="Matrosova V.Y."/>
            <person name="Grichenko O.E."/>
            <person name="Gostincar C."/>
            <person name="Volpe R.P."/>
            <person name="Klimenkova P."/>
            <person name="Gaidamakova E.K."/>
            <person name="Zhou C.E."/>
            <person name="Stewart B.J."/>
            <person name="Lyman M.G."/>
            <person name="Malfatti S.A."/>
            <person name="Rubinfeld B."/>
            <person name="Courtot M."/>
            <person name="Singh J."/>
            <person name="Dalgard C.L."/>
            <person name="Hamilton T."/>
            <person name="Frey K.G."/>
            <person name="Gunde-Cimerman N."/>
            <person name="Dugan L."/>
            <person name="Daly M.J."/>
        </authorList>
    </citation>
    <scope>NUCLEOTIDE SEQUENCE [LARGE SCALE GENOMIC DNA]</scope>
    <source>
        <strain evidence="4 5">MD1149</strain>
    </source>
</reference>
<dbReference type="SUPFAM" id="SSF51735">
    <property type="entry name" value="NAD(P)-binding Rossmann-fold domains"/>
    <property type="match status" value="1"/>
</dbReference>
<evidence type="ECO:0000256" key="3">
    <source>
        <dbReference type="ARBA" id="ARBA00023002"/>
    </source>
</evidence>
<evidence type="ECO:0000313" key="5">
    <source>
        <dbReference type="Proteomes" id="UP000237144"/>
    </source>
</evidence>
<keyword evidence="5" id="KW-1185">Reference proteome</keyword>
<dbReference type="PANTHER" id="PTHR43008">
    <property type="entry name" value="BENZIL REDUCTASE"/>
    <property type="match status" value="1"/>
</dbReference>
<dbReference type="Pfam" id="PF00106">
    <property type="entry name" value="adh_short"/>
    <property type="match status" value="1"/>
</dbReference>
<sequence length="300" mass="32475">MTSTVYRPKAGDTAVITGAGYGGIGYDTALLLATRFQIYVLLADRDSAALEKASEGLIAAGVAEGDFATRVTDVSDANDMLELANAVFQSRGKVDFLHLNAGVSTEVKAYGEDIVDEWQRTFAVNLFGVVNGSQAFVDRMVQQDSPAAVVITGSKQGITNPPGTSAAYNASKSAVKTLAEALAHQLLSTRVSVHLLVPGWTWTKLASPAKGAVAAYNASEKPDAAWSPAQVAEELLRRMQEGEFYILCPDGAVKWELDRARMEWGMGDVLEKRPPLSRWHPEWEKKHEEFVKERTVGASE</sequence>
<dbReference type="Proteomes" id="UP000237144">
    <property type="component" value="Unassembled WGS sequence"/>
</dbReference>
<dbReference type="PROSITE" id="PS00061">
    <property type="entry name" value="ADH_SHORT"/>
    <property type="match status" value="1"/>
</dbReference>
<dbReference type="Gene3D" id="3.40.50.720">
    <property type="entry name" value="NAD(P)-binding Rossmann-like Domain"/>
    <property type="match status" value="1"/>
</dbReference>
<keyword evidence="2" id="KW-0521">NADP</keyword>
<dbReference type="STRING" id="741276.A0A2S5B5C0"/>
<dbReference type="InterPro" id="IPR002347">
    <property type="entry name" value="SDR_fam"/>
</dbReference>
<evidence type="ECO:0000256" key="2">
    <source>
        <dbReference type="ARBA" id="ARBA00022857"/>
    </source>
</evidence>
<gene>
    <name evidence="4" type="ORF">BMF94_5068</name>
</gene>
<comment type="caution">
    <text evidence="4">The sequence shown here is derived from an EMBL/GenBank/DDBJ whole genome shotgun (WGS) entry which is preliminary data.</text>
</comment>
<organism evidence="4 5">
    <name type="scientific">Rhodotorula taiwanensis</name>
    <dbReference type="NCBI Taxonomy" id="741276"/>
    <lineage>
        <taxon>Eukaryota</taxon>
        <taxon>Fungi</taxon>
        <taxon>Dikarya</taxon>
        <taxon>Basidiomycota</taxon>
        <taxon>Pucciniomycotina</taxon>
        <taxon>Microbotryomycetes</taxon>
        <taxon>Sporidiobolales</taxon>
        <taxon>Sporidiobolaceae</taxon>
        <taxon>Rhodotorula</taxon>
    </lineage>
</organism>
<keyword evidence="3" id="KW-0560">Oxidoreductase</keyword>
<dbReference type="GO" id="GO:0016616">
    <property type="term" value="F:oxidoreductase activity, acting on the CH-OH group of donors, NAD or NADP as acceptor"/>
    <property type="evidence" value="ECO:0007669"/>
    <property type="project" value="UniProtKB-ARBA"/>
</dbReference>
<protein>
    <submittedName>
        <fullName evidence="4">Uncharacterized protein</fullName>
    </submittedName>
</protein>
<evidence type="ECO:0000256" key="1">
    <source>
        <dbReference type="ARBA" id="ARBA00006484"/>
    </source>
</evidence>
<name>A0A2S5B5C0_9BASI</name>
<dbReference type="PANTHER" id="PTHR43008:SF7">
    <property type="entry name" value="SHORT CHAIN DEHYDROGENASE_REDUCTASE (AFU_ORTHOLOGUE AFUA_2G00830)"/>
    <property type="match status" value="1"/>
</dbReference>
<accession>A0A2S5B5C0</accession>
<dbReference type="InterPro" id="IPR020904">
    <property type="entry name" value="Sc_DH/Rdtase_CS"/>
</dbReference>